<reference evidence="4" key="1">
    <citation type="journal article" date="2009" name="J. Bacteriol.">
        <title>Complete genome sequence of Erythrobacter litoralis HTCC2594.</title>
        <authorList>
            <person name="Oh H.M."/>
            <person name="Giovannoni S.J."/>
            <person name="Ferriera S."/>
            <person name="Johnson J."/>
            <person name="Cho J.C."/>
        </authorList>
    </citation>
    <scope>NUCLEOTIDE SEQUENCE [LARGE SCALE GENOMIC DNA]</scope>
    <source>
        <strain evidence="4">HTCC2594</strain>
    </source>
</reference>
<protein>
    <submittedName>
        <fullName evidence="3">Putative integrase</fullName>
    </submittedName>
</protein>
<dbReference type="InterPro" id="IPR015378">
    <property type="entry name" value="Transposase-like_Mu_C"/>
</dbReference>
<dbReference type="AlphaFoldDB" id="Q2N7S7"/>
<dbReference type="STRING" id="314225.ELI_10860"/>
<evidence type="ECO:0000313" key="3">
    <source>
        <dbReference type="EMBL" id="ABC64264.1"/>
    </source>
</evidence>
<dbReference type="eggNOG" id="COG2801">
    <property type="taxonomic scope" value="Bacteria"/>
</dbReference>
<dbReference type="Proteomes" id="UP000008808">
    <property type="component" value="Chromosome"/>
</dbReference>
<sequence>MTDLKKIIPALPKGAAKLTCAGNDRKITIDTISDDDWNRLSLEAGVIDAFRCGKRTSENAEKAARMLGWSKSKFYRKLKAYEEAGHALGLSKVPIKRPWHSKLDPAVEAISEAELKRFLRLRCYKGQHVTVYIDNVRKACAKAGLKPPSDRTIRRRWEALDVRVRYAHKHGAQAAADKYDRDKGSTPLCTYPLERVQIDHTYSDVHLISEELWISLGRPTFTMVVDEFSRLPLGIHVTFGYPSVEELAEAMAIACLPKDGWLAAKGIDGIDWPWFGVPSAIFVDRGVDFTSKSFHRGCGKWRIDLSHRSQPHHGGIVERMIGTAMTETRKLPGNTIFSSTRREKDRIDPIQTASLTLNEYLENMVRYFVGEYPYRIHPALGMTPAEKWNLGVAQYGDPRRVDDPQAFYLDFLKTEKRKLEKYGFRVSYLSYTARELQPLLNAAKGTMLNVKREPADVSRAFVEDPRNGRYIELRDALTEGAAITVAEWERARADLKAKLGKRGRVTATGILGIIEKERADAARHARVVNPKSKLDRAKQRKIAQNAVKRERGRNWLPAPEQSPLPPVPVVRIDPASITILPSSGAVQ</sequence>
<keyword evidence="4" id="KW-1185">Reference proteome</keyword>
<dbReference type="GO" id="GO:0015074">
    <property type="term" value="P:DNA integration"/>
    <property type="evidence" value="ECO:0007669"/>
    <property type="project" value="InterPro"/>
</dbReference>
<dbReference type="InterPro" id="IPR001584">
    <property type="entry name" value="Integrase_cat-core"/>
</dbReference>
<evidence type="ECO:0000259" key="2">
    <source>
        <dbReference type="PROSITE" id="PS50994"/>
    </source>
</evidence>
<dbReference type="Gene3D" id="3.30.420.10">
    <property type="entry name" value="Ribonuclease H-like superfamily/Ribonuclease H"/>
    <property type="match status" value="1"/>
</dbReference>
<dbReference type="InterPro" id="IPR012337">
    <property type="entry name" value="RNaseH-like_sf"/>
</dbReference>
<organism evidence="3 4">
    <name type="scientific">Erythrobacter litoralis (strain HTCC2594)</name>
    <dbReference type="NCBI Taxonomy" id="314225"/>
    <lineage>
        <taxon>Bacteria</taxon>
        <taxon>Pseudomonadati</taxon>
        <taxon>Pseudomonadota</taxon>
        <taxon>Alphaproteobacteria</taxon>
        <taxon>Sphingomonadales</taxon>
        <taxon>Erythrobacteraceae</taxon>
        <taxon>Erythrobacter/Porphyrobacter group</taxon>
        <taxon>Erythrobacter</taxon>
    </lineage>
</organism>
<dbReference type="GO" id="GO:0003676">
    <property type="term" value="F:nucleic acid binding"/>
    <property type="evidence" value="ECO:0007669"/>
    <property type="project" value="InterPro"/>
</dbReference>
<name>Q2N7S7_ERYLH</name>
<dbReference type="EMBL" id="CP000157">
    <property type="protein sequence ID" value="ABC64264.1"/>
    <property type="molecule type" value="Genomic_DNA"/>
</dbReference>
<gene>
    <name evidence="3" type="ordered locus">ELI_10860</name>
</gene>
<evidence type="ECO:0000313" key="4">
    <source>
        <dbReference type="Proteomes" id="UP000008808"/>
    </source>
</evidence>
<feature type="region of interest" description="Disordered" evidence="1">
    <location>
        <begin position="545"/>
        <end position="564"/>
    </location>
</feature>
<dbReference type="PROSITE" id="PS50994">
    <property type="entry name" value="INTEGRASE"/>
    <property type="match status" value="1"/>
</dbReference>
<evidence type="ECO:0000256" key="1">
    <source>
        <dbReference type="SAM" id="MobiDB-lite"/>
    </source>
</evidence>
<accession>Q2N7S7</accession>
<dbReference type="Pfam" id="PF09299">
    <property type="entry name" value="Mu-transpos_C"/>
    <property type="match status" value="1"/>
</dbReference>
<dbReference type="SUPFAM" id="SSF53098">
    <property type="entry name" value="Ribonuclease H-like"/>
    <property type="match status" value="1"/>
</dbReference>
<proteinExistence type="predicted"/>
<dbReference type="KEGG" id="eli:ELI_10860"/>
<dbReference type="OrthoDB" id="5287589at2"/>
<dbReference type="HOGENOM" id="CLU_017991_4_0_5"/>
<dbReference type="RefSeq" id="WP_011415087.1">
    <property type="nucleotide sequence ID" value="NC_007722.1"/>
</dbReference>
<dbReference type="InterPro" id="IPR036397">
    <property type="entry name" value="RNaseH_sf"/>
</dbReference>
<feature type="domain" description="Integrase catalytic" evidence="2">
    <location>
        <begin position="183"/>
        <end position="392"/>
    </location>
</feature>